<evidence type="ECO:0000313" key="3">
    <source>
        <dbReference type="Proteomes" id="UP000274131"/>
    </source>
</evidence>
<gene>
    <name evidence="2" type="ORF">EVEC_LOCUS10814</name>
</gene>
<protein>
    <submittedName>
        <fullName evidence="2 4">Uncharacterized protein</fullName>
    </submittedName>
</protein>
<keyword evidence="1" id="KW-0732">Signal</keyword>
<accession>A0A0N4VKW8</accession>
<keyword evidence="3" id="KW-1185">Reference proteome</keyword>
<evidence type="ECO:0000313" key="2">
    <source>
        <dbReference type="EMBL" id="VDD96063.1"/>
    </source>
</evidence>
<feature type="signal peptide" evidence="1">
    <location>
        <begin position="1"/>
        <end position="20"/>
    </location>
</feature>
<organism evidence="4">
    <name type="scientific">Enterobius vermicularis</name>
    <name type="common">Human pinworm</name>
    <dbReference type="NCBI Taxonomy" id="51028"/>
    <lineage>
        <taxon>Eukaryota</taxon>
        <taxon>Metazoa</taxon>
        <taxon>Ecdysozoa</taxon>
        <taxon>Nematoda</taxon>
        <taxon>Chromadorea</taxon>
        <taxon>Rhabditida</taxon>
        <taxon>Spirurina</taxon>
        <taxon>Oxyuridomorpha</taxon>
        <taxon>Oxyuroidea</taxon>
        <taxon>Oxyuridae</taxon>
        <taxon>Enterobius</taxon>
    </lineage>
</organism>
<evidence type="ECO:0000313" key="4">
    <source>
        <dbReference type="WBParaSite" id="EVEC_0001151501-mRNA-1"/>
    </source>
</evidence>
<reference evidence="2 3" key="2">
    <citation type="submission" date="2018-10" db="EMBL/GenBank/DDBJ databases">
        <authorList>
            <consortium name="Pathogen Informatics"/>
        </authorList>
    </citation>
    <scope>NUCLEOTIDE SEQUENCE [LARGE SCALE GENOMIC DNA]</scope>
</reference>
<proteinExistence type="predicted"/>
<sequence length="102" mass="11079">MALTSVVICVLSVLSSIINGQFGNGPFMAPPINTVGNGQVAKRQEPSGMAVVQEPGNGIQPRDIQVQVYCSDCTVEMYNISNPDVNQTLPTFIRNMFPFLNF</sequence>
<dbReference type="AlphaFoldDB" id="A0A0N4VKW8"/>
<dbReference type="WBParaSite" id="EVEC_0001151501-mRNA-1">
    <property type="protein sequence ID" value="EVEC_0001151501-mRNA-1"/>
    <property type="gene ID" value="EVEC_0001151501"/>
</dbReference>
<evidence type="ECO:0000256" key="1">
    <source>
        <dbReference type="SAM" id="SignalP"/>
    </source>
</evidence>
<reference evidence="4" key="1">
    <citation type="submission" date="2017-02" db="UniProtKB">
        <authorList>
            <consortium name="WormBaseParasite"/>
        </authorList>
    </citation>
    <scope>IDENTIFICATION</scope>
</reference>
<dbReference type="Proteomes" id="UP000274131">
    <property type="component" value="Unassembled WGS sequence"/>
</dbReference>
<feature type="chain" id="PRO_5043123031" evidence="1">
    <location>
        <begin position="21"/>
        <end position="102"/>
    </location>
</feature>
<name>A0A0N4VKW8_ENTVE</name>
<dbReference type="EMBL" id="UXUI01011228">
    <property type="protein sequence ID" value="VDD96063.1"/>
    <property type="molecule type" value="Genomic_DNA"/>
</dbReference>